<evidence type="ECO:0000256" key="1">
    <source>
        <dbReference type="SAM" id="MobiDB-lite"/>
    </source>
</evidence>
<reference evidence="3" key="1">
    <citation type="submission" date="2022-10" db="EMBL/GenBank/DDBJ databases">
        <title>The complete genomes of actinobacterial strains from the NBC collection.</title>
        <authorList>
            <person name="Joergensen T.S."/>
            <person name="Alvarez Arevalo M."/>
            <person name="Sterndorff E.B."/>
            <person name="Faurdal D."/>
            <person name="Vuksanovic O."/>
            <person name="Mourched A.-S."/>
            <person name="Charusanti P."/>
            <person name="Shaw S."/>
            <person name="Blin K."/>
            <person name="Weber T."/>
        </authorList>
    </citation>
    <scope>NUCLEOTIDE SEQUENCE</scope>
    <source>
        <strain evidence="3">NBC_00248</strain>
    </source>
</reference>
<feature type="compositionally biased region" description="Basic and acidic residues" evidence="1">
    <location>
        <begin position="130"/>
        <end position="148"/>
    </location>
</feature>
<name>A0ABZ1TN95_STRVG</name>
<dbReference type="Proteomes" id="UP001432039">
    <property type="component" value="Chromosome"/>
</dbReference>
<evidence type="ECO:0000313" key="3">
    <source>
        <dbReference type="EMBL" id="WUQ17267.1"/>
    </source>
</evidence>
<dbReference type="EMBL" id="CP108090">
    <property type="protein sequence ID" value="WUQ17267.1"/>
    <property type="molecule type" value="Genomic_DNA"/>
</dbReference>
<feature type="domain" description="STAS" evidence="2">
    <location>
        <begin position="1"/>
        <end position="101"/>
    </location>
</feature>
<dbReference type="RefSeq" id="WP_328965492.1">
    <property type="nucleotide sequence ID" value="NZ_CP108090.1"/>
</dbReference>
<dbReference type="PROSITE" id="PS50801">
    <property type="entry name" value="STAS"/>
    <property type="match status" value="1"/>
</dbReference>
<dbReference type="SUPFAM" id="SSF52091">
    <property type="entry name" value="SpoIIaa-like"/>
    <property type="match status" value="1"/>
</dbReference>
<dbReference type="InterPro" id="IPR036513">
    <property type="entry name" value="STAS_dom_sf"/>
</dbReference>
<feature type="region of interest" description="Disordered" evidence="1">
    <location>
        <begin position="126"/>
        <end position="148"/>
    </location>
</feature>
<proteinExistence type="predicted"/>
<dbReference type="CDD" id="cd07043">
    <property type="entry name" value="STAS_anti-anti-sigma_factors"/>
    <property type="match status" value="1"/>
</dbReference>
<evidence type="ECO:0000313" key="4">
    <source>
        <dbReference type="Proteomes" id="UP001432039"/>
    </source>
</evidence>
<dbReference type="InterPro" id="IPR002645">
    <property type="entry name" value="STAS_dom"/>
</dbReference>
<dbReference type="Gene3D" id="3.30.750.24">
    <property type="entry name" value="STAS domain"/>
    <property type="match status" value="1"/>
</dbReference>
<sequence length="148" mass="15987">MECDFHISERRYGSTVHLAPAGEFGFDAGPVWDGVEAGIDGSVDVAVCDMALVRFMDVTGLNRLIAFAEALRARGIALFVVNVRTQPAHVMDLRDDLAERGEAFIGGPAEGPTAALRRTLTDRATAVRNRAADDEGRPVRPRDAQHSV</sequence>
<accession>A0ABZ1TN95</accession>
<protein>
    <submittedName>
        <fullName evidence="3">STAS domain-containing protein</fullName>
    </submittedName>
</protein>
<keyword evidence="4" id="KW-1185">Reference proteome</keyword>
<gene>
    <name evidence="3" type="ORF">OG517_41080</name>
</gene>
<evidence type="ECO:0000259" key="2">
    <source>
        <dbReference type="PROSITE" id="PS50801"/>
    </source>
</evidence>
<dbReference type="Pfam" id="PF01740">
    <property type="entry name" value="STAS"/>
    <property type="match status" value="1"/>
</dbReference>
<organism evidence="3 4">
    <name type="scientific">Streptomyces virginiae</name>
    <name type="common">Streptomyces cinnamonensis</name>
    <dbReference type="NCBI Taxonomy" id="1961"/>
    <lineage>
        <taxon>Bacteria</taxon>
        <taxon>Bacillati</taxon>
        <taxon>Actinomycetota</taxon>
        <taxon>Actinomycetes</taxon>
        <taxon>Kitasatosporales</taxon>
        <taxon>Streptomycetaceae</taxon>
        <taxon>Streptomyces</taxon>
    </lineage>
</organism>